<protein>
    <recommendedName>
        <fullName evidence="11">Cytochrome P450</fullName>
    </recommendedName>
</protein>
<gene>
    <name evidence="9" type="ORF">EVG20_g10968</name>
</gene>
<evidence type="ECO:0000256" key="8">
    <source>
        <dbReference type="ARBA" id="ARBA00023033"/>
    </source>
</evidence>
<dbReference type="InterPro" id="IPR001128">
    <property type="entry name" value="Cyt_P450"/>
</dbReference>
<dbReference type="GO" id="GO:0016705">
    <property type="term" value="F:oxidoreductase activity, acting on paired donors, with incorporation or reduction of molecular oxygen"/>
    <property type="evidence" value="ECO:0007669"/>
    <property type="project" value="InterPro"/>
</dbReference>
<keyword evidence="6" id="KW-0560">Oxidoreductase</keyword>
<dbReference type="PANTHER" id="PTHR46300:SF7">
    <property type="entry name" value="P450, PUTATIVE (EUROFUNG)-RELATED"/>
    <property type="match status" value="1"/>
</dbReference>
<dbReference type="GO" id="GO:0005506">
    <property type="term" value="F:iron ion binding"/>
    <property type="evidence" value="ECO:0007669"/>
    <property type="project" value="InterPro"/>
</dbReference>
<dbReference type="PRINTS" id="PR00463">
    <property type="entry name" value="EP450I"/>
</dbReference>
<dbReference type="AlphaFoldDB" id="A0A4Y9XSK7"/>
<dbReference type="SUPFAM" id="SSF48264">
    <property type="entry name" value="Cytochrome P450"/>
    <property type="match status" value="1"/>
</dbReference>
<evidence type="ECO:0000313" key="10">
    <source>
        <dbReference type="Proteomes" id="UP000298327"/>
    </source>
</evidence>
<evidence type="ECO:0000256" key="5">
    <source>
        <dbReference type="ARBA" id="ARBA00022723"/>
    </source>
</evidence>
<name>A0A4Y9XSK7_9AGAM</name>
<comment type="cofactor">
    <cofactor evidence="1">
        <name>heme</name>
        <dbReference type="ChEBI" id="CHEBI:30413"/>
    </cofactor>
</comment>
<dbReference type="InterPro" id="IPR050364">
    <property type="entry name" value="Cytochrome_P450_fung"/>
</dbReference>
<dbReference type="Proteomes" id="UP000298327">
    <property type="component" value="Unassembled WGS sequence"/>
</dbReference>
<evidence type="ECO:0000256" key="3">
    <source>
        <dbReference type="ARBA" id="ARBA00010617"/>
    </source>
</evidence>
<dbReference type="EMBL" id="SEOQ01001499">
    <property type="protein sequence ID" value="TFY51509.1"/>
    <property type="molecule type" value="Genomic_DNA"/>
</dbReference>
<evidence type="ECO:0000256" key="4">
    <source>
        <dbReference type="ARBA" id="ARBA00022617"/>
    </source>
</evidence>
<dbReference type="InterPro" id="IPR036396">
    <property type="entry name" value="Cyt_P450_sf"/>
</dbReference>
<comment type="similarity">
    <text evidence="3">Belongs to the cytochrome P450 family.</text>
</comment>
<keyword evidence="7" id="KW-0408">Iron</keyword>
<evidence type="ECO:0000256" key="7">
    <source>
        <dbReference type="ARBA" id="ARBA00023004"/>
    </source>
</evidence>
<dbReference type="InterPro" id="IPR002401">
    <property type="entry name" value="Cyt_P450_E_grp-I"/>
</dbReference>
<keyword evidence="10" id="KW-1185">Reference proteome</keyword>
<evidence type="ECO:0000256" key="1">
    <source>
        <dbReference type="ARBA" id="ARBA00001971"/>
    </source>
</evidence>
<dbReference type="OrthoDB" id="2789670at2759"/>
<dbReference type="GO" id="GO:0004497">
    <property type="term" value="F:monooxygenase activity"/>
    <property type="evidence" value="ECO:0007669"/>
    <property type="project" value="UniProtKB-KW"/>
</dbReference>
<dbReference type="STRING" id="205917.A0A4Y9XSK7"/>
<sequence>MTVLLSSVRDALKNVDPIAIACVALAVSSYLYFSRTTTFRKPPGPRPMPLIGNMLQMPSGREWIQFTEWYKQYESDSISVLTGLDPRQPTGPIFYLNLLGKNVFVINTHRVAEQVLEKNINSYAHRPLDMVMASELYAPSHVPYRPTYCVLMSRSPTRSIGWERAVALNPGGAQHRHYRKLLSKVLNSTAVRRFRPQQQRSAEALCAAILRAPDDFLKHILKHIPAWFPGAQFKRDAQQWRADLDALAQVPFNSVKDDVASGAANPSYVGDHLSADAPLSQEDEDAVMWTAASLYTGGADTTHASLMAFVLLMCLNPAAQKRAQAEIDATVGTDRLPTLEDVPNLPYVSACVKEVLRYWTVGPIGLPHRATKDEVYDDGSYVIPAGSTVIANIWGMMHDPAVYASPY</sequence>
<evidence type="ECO:0000256" key="2">
    <source>
        <dbReference type="ARBA" id="ARBA00005179"/>
    </source>
</evidence>
<dbReference type="Pfam" id="PF00067">
    <property type="entry name" value="p450"/>
    <property type="match status" value="1"/>
</dbReference>
<dbReference type="PANTHER" id="PTHR46300">
    <property type="entry name" value="P450, PUTATIVE (EUROFUNG)-RELATED-RELATED"/>
    <property type="match status" value="1"/>
</dbReference>
<evidence type="ECO:0008006" key="11">
    <source>
        <dbReference type="Google" id="ProtNLM"/>
    </source>
</evidence>
<dbReference type="GO" id="GO:0020037">
    <property type="term" value="F:heme binding"/>
    <property type="evidence" value="ECO:0007669"/>
    <property type="project" value="InterPro"/>
</dbReference>
<keyword evidence="4" id="KW-0349">Heme</keyword>
<evidence type="ECO:0000313" key="9">
    <source>
        <dbReference type="EMBL" id="TFY51509.1"/>
    </source>
</evidence>
<keyword evidence="5" id="KW-0479">Metal-binding</keyword>
<reference evidence="9 10" key="1">
    <citation type="submission" date="2019-02" db="EMBL/GenBank/DDBJ databases">
        <title>Genome sequencing of the rare red list fungi Dentipellis fragilis.</title>
        <authorList>
            <person name="Buettner E."/>
            <person name="Kellner H."/>
        </authorList>
    </citation>
    <scope>NUCLEOTIDE SEQUENCE [LARGE SCALE GENOMIC DNA]</scope>
    <source>
        <strain evidence="9 10">DSM 105465</strain>
    </source>
</reference>
<organism evidence="9 10">
    <name type="scientific">Dentipellis fragilis</name>
    <dbReference type="NCBI Taxonomy" id="205917"/>
    <lineage>
        <taxon>Eukaryota</taxon>
        <taxon>Fungi</taxon>
        <taxon>Dikarya</taxon>
        <taxon>Basidiomycota</taxon>
        <taxon>Agaricomycotina</taxon>
        <taxon>Agaricomycetes</taxon>
        <taxon>Russulales</taxon>
        <taxon>Hericiaceae</taxon>
        <taxon>Dentipellis</taxon>
    </lineage>
</organism>
<feature type="non-terminal residue" evidence="9">
    <location>
        <position position="407"/>
    </location>
</feature>
<dbReference type="Gene3D" id="1.10.630.10">
    <property type="entry name" value="Cytochrome P450"/>
    <property type="match status" value="2"/>
</dbReference>
<proteinExistence type="inferred from homology"/>
<accession>A0A4Y9XSK7</accession>
<evidence type="ECO:0000256" key="6">
    <source>
        <dbReference type="ARBA" id="ARBA00023002"/>
    </source>
</evidence>
<comment type="caution">
    <text evidence="9">The sequence shown here is derived from an EMBL/GenBank/DDBJ whole genome shotgun (WGS) entry which is preliminary data.</text>
</comment>
<comment type="pathway">
    <text evidence="2">Secondary metabolite biosynthesis.</text>
</comment>
<keyword evidence="8" id="KW-0503">Monooxygenase</keyword>